<dbReference type="InterPro" id="IPR052942">
    <property type="entry name" value="LPS_cholinephosphotransferase"/>
</dbReference>
<dbReference type="PANTHER" id="PTHR43404">
    <property type="entry name" value="LIPOPOLYSACCHARIDE CHOLINEPHOSPHOTRANSFERASE LICD"/>
    <property type="match status" value="1"/>
</dbReference>
<protein>
    <submittedName>
        <fullName evidence="1">Phosphate ABC transporter permease</fullName>
    </submittedName>
</protein>
<dbReference type="PANTHER" id="PTHR43404:SF1">
    <property type="entry name" value="MNN4P"/>
    <property type="match status" value="1"/>
</dbReference>
<accession>A0A929MNZ9</accession>
<gene>
    <name evidence="1" type="ORF">HXK00_04475</name>
</gene>
<sequence>MSLMQWAKRSLASLLGKHKDSIKKLPLIKQLNQKANKELDEGRQALLKANFDQILEIVYDQDHLNFDLWLDFGSLLGYYREGGRIEHDIDMDFALKVSDLEAFDVYEGHLLANGFRKRKDFIYDGKVVERAYDFNGLNIDFIFYEVTESHFTSVTIDFKINAIGQPTRLMSYRYQLPLMEIVWANIEKHKVMVPQDCHRYLSLLYGADFMEPNTHYHWQANPTYQQVSSEPAQVKLLP</sequence>
<dbReference type="Proteomes" id="UP000757900">
    <property type="component" value="Unassembled WGS sequence"/>
</dbReference>
<dbReference type="EMBL" id="JABZFV010000083">
    <property type="protein sequence ID" value="MBF0934886.1"/>
    <property type="molecule type" value="Genomic_DNA"/>
</dbReference>
<organism evidence="1 2">
    <name type="scientific">Abiotrophia defectiva</name>
    <name type="common">Streptococcus defectivus</name>
    <dbReference type="NCBI Taxonomy" id="46125"/>
    <lineage>
        <taxon>Bacteria</taxon>
        <taxon>Bacillati</taxon>
        <taxon>Bacillota</taxon>
        <taxon>Bacilli</taxon>
        <taxon>Lactobacillales</taxon>
        <taxon>Aerococcaceae</taxon>
        <taxon>Abiotrophia</taxon>
    </lineage>
</organism>
<comment type="caution">
    <text evidence="1">The sequence shown here is derived from an EMBL/GenBank/DDBJ whole genome shotgun (WGS) entry which is preliminary data.</text>
</comment>
<evidence type="ECO:0000313" key="2">
    <source>
        <dbReference type="Proteomes" id="UP000757900"/>
    </source>
</evidence>
<evidence type="ECO:0000313" key="1">
    <source>
        <dbReference type="EMBL" id="MBF0934886.1"/>
    </source>
</evidence>
<proteinExistence type="predicted"/>
<reference evidence="1" key="1">
    <citation type="submission" date="2020-04" db="EMBL/GenBank/DDBJ databases">
        <title>Deep metagenomics examines the oral microbiome during advanced dental caries in children, revealing novel taxa and co-occurrences with host molecules.</title>
        <authorList>
            <person name="Baker J.L."/>
            <person name="Morton J.T."/>
            <person name="Dinis M."/>
            <person name="Alvarez R."/>
            <person name="Tran N.C."/>
            <person name="Knight R."/>
            <person name="Edlund A."/>
        </authorList>
    </citation>
    <scope>NUCLEOTIDE SEQUENCE</scope>
    <source>
        <strain evidence="1">JCVI_23_bin.16</strain>
    </source>
</reference>
<dbReference type="AlphaFoldDB" id="A0A929MNZ9"/>
<name>A0A929MNZ9_ABIDE</name>